<name>A0ABU3NPR5_9CHLR</name>
<comment type="caution">
    <text evidence="2">The sequence shown here is derived from an EMBL/GenBank/DDBJ whole genome shotgun (WGS) entry which is preliminary data.</text>
</comment>
<feature type="compositionally biased region" description="Low complexity" evidence="1">
    <location>
        <begin position="24"/>
        <end position="34"/>
    </location>
</feature>
<dbReference type="EMBL" id="JAUHMF010000002">
    <property type="protein sequence ID" value="MDT8898838.1"/>
    <property type="molecule type" value="Genomic_DNA"/>
</dbReference>
<protein>
    <submittedName>
        <fullName evidence="2">Uncharacterized protein</fullName>
    </submittedName>
</protein>
<reference evidence="2 3" key="1">
    <citation type="submission" date="2023-07" db="EMBL/GenBank/DDBJ databases">
        <title>Novel species of Thermanaerothrix with wide hydrolytic capabilities.</title>
        <authorList>
            <person name="Zayulina K.S."/>
            <person name="Podosokorskaya O.A."/>
            <person name="Elcheninov A.G."/>
        </authorList>
    </citation>
    <scope>NUCLEOTIDE SEQUENCE [LARGE SCALE GENOMIC DNA]</scope>
    <source>
        <strain evidence="2 3">4228-RoL</strain>
    </source>
</reference>
<proteinExistence type="predicted"/>
<accession>A0ABU3NPR5</accession>
<dbReference type="RefSeq" id="WP_315625501.1">
    <property type="nucleotide sequence ID" value="NZ_JAUHMF010000002.1"/>
</dbReference>
<evidence type="ECO:0000313" key="2">
    <source>
        <dbReference type="EMBL" id="MDT8898838.1"/>
    </source>
</evidence>
<gene>
    <name evidence="2" type="ORF">QYE77_11250</name>
</gene>
<dbReference type="Proteomes" id="UP001254165">
    <property type="component" value="Unassembled WGS sequence"/>
</dbReference>
<feature type="region of interest" description="Disordered" evidence="1">
    <location>
        <begin position="1"/>
        <end position="35"/>
    </location>
</feature>
<evidence type="ECO:0000313" key="3">
    <source>
        <dbReference type="Proteomes" id="UP001254165"/>
    </source>
</evidence>
<evidence type="ECO:0000256" key="1">
    <source>
        <dbReference type="SAM" id="MobiDB-lite"/>
    </source>
</evidence>
<keyword evidence="3" id="KW-1185">Reference proteome</keyword>
<sequence length="191" mass="21364">MAPAALPSTPIPETTFDIKPPPTETVTPSSTPTPILGQVERVTSGRYAGWNRYIYPKYSFAFSFPPDWNISVEDAHFVALASPTIPELELHIGFKFTYETEASITRTGIGEGEMLDQGYINFLGKIIPRQVLVYQSEVTTVLYNWACETRGGDMIFTISLDSLDTVQRAIPPKLQTVADQIVESFEWVKLR</sequence>
<organism evidence="2 3">
    <name type="scientific">Thermanaerothrix solaris</name>
    <dbReference type="NCBI Taxonomy" id="3058434"/>
    <lineage>
        <taxon>Bacteria</taxon>
        <taxon>Bacillati</taxon>
        <taxon>Chloroflexota</taxon>
        <taxon>Anaerolineae</taxon>
        <taxon>Anaerolineales</taxon>
        <taxon>Anaerolineaceae</taxon>
        <taxon>Thermanaerothrix</taxon>
    </lineage>
</organism>